<proteinExistence type="predicted"/>
<dbReference type="EMBL" id="VSSQ01061230">
    <property type="protein sequence ID" value="MPN14598.1"/>
    <property type="molecule type" value="Genomic_DNA"/>
</dbReference>
<name>A0A645FJL5_9ZZZZ</name>
<organism evidence="1">
    <name type="scientific">bioreactor metagenome</name>
    <dbReference type="NCBI Taxonomy" id="1076179"/>
    <lineage>
        <taxon>unclassified sequences</taxon>
        <taxon>metagenomes</taxon>
        <taxon>ecological metagenomes</taxon>
    </lineage>
</organism>
<evidence type="ECO:0000313" key="1">
    <source>
        <dbReference type="EMBL" id="MPN14598.1"/>
    </source>
</evidence>
<comment type="caution">
    <text evidence="1">The sequence shown here is derived from an EMBL/GenBank/DDBJ whole genome shotgun (WGS) entry which is preliminary data.</text>
</comment>
<evidence type="ECO:0008006" key="2">
    <source>
        <dbReference type="Google" id="ProtNLM"/>
    </source>
</evidence>
<accession>A0A645FJL5</accession>
<dbReference type="AlphaFoldDB" id="A0A645FJL5"/>
<protein>
    <recommendedName>
        <fullName evidence="2">4Fe-4S ferredoxin-type domain-containing protein</fullName>
    </recommendedName>
</protein>
<reference evidence="1" key="1">
    <citation type="submission" date="2019-08" db="EMBL/GenBank/DDBJ databases">
        <authorList>
            <person name="Kucharzyk K."/>
            <person name="Murdoch R.W."/>
            <person name="Higgins S."/>
            <person name="Loffler F."/>
        </authorList>
    </citation>
    <scope>NUCLEOTIDE SEQUENCE</scope>
</reference>
<gene>
    <name evidence="1" type="ORF">SDC9_161925</name>
</gene>
<sequence length="97" mass="10639">MLEFAEKSCTITIDTSKCDSCETKACADACQKYARGLLGIDDQGRASVAHRSNEEVLRLGTECLACEFACKFRGNDAIRIEVPVSGLDEYLKKRSLA</sequence>